<dbReference type="Pfam" id="PF24240">
    <property type="entry name" value="DUF7448"/>
    <property type="match status" value="1"/>
</dbReference>
<dbReference type="InterPro" id="IPR055871">
    <property type="entry name" value="DUF7448"/>
</dbReference>
<protein>
    <recommendedName>
        <fullName evidence="1">DUF7448 domain-containing protein</fullName>
    </recommendedName>
</protein>
<dbReference type="RefSeq" id="WP_002304480.1">
    <property type="nucleotide sequence ID" value="NZ_AP026566.1"/>
</dbReference>
<name>A0A1Y3HT22_ENTFC</name>
<gene>
    <name evidence="4" type="ORF">DTPHA_602620</name>
    <name evidence="3" type="ORF">GBM73_13325</name>
    <name evidence="2" type="ORF">GBM73_17240</name>
</gene>
<evidence type="ECO:0000313" key="3">
    <source>
        <dbReference type="EMBL" id="KAB7578213.1"/>
    </source>
</evidence>
<dbReference type="Proteomes" id="UP000183509">
    <property type="component" value="Unassembled WGS sequence"/>
</dbReference>
<reference evidence="4 5" key="1">
    <citation type="submission" date="2016-04" db="EMBL/GenBank/DDBJ databases">
        <authorList>
            <person name="Millard A."/>
        </authorList>
    </citation>
    <scope>NUCLEOTIDE SEQUENCE [LARGE SCALE GENOMIC DNA]</scope>
    <source>
        <strain evidence="4">Isolate 22</strain>
    </source>
</reference>
<feature type="domain" description="DUF7448" evidence="1">
    <location>
        <begin position="14"/>
        <end position="114"/>
    </location>
</feature>
<dbReference type="Proteomes" id="UP000469871">
    <property type="component" value="Unassembled WGS sequence"/>
</dbReference>
<dbReference type="EMBL" id="FKLM01000070">
    <property type="protein sequence ID" value="SAM52822.1"/>
    <property type="molecule type" value="Genomic_DNA"/>
</dbReference>
<accession>A0A1Y3HT22</accession>
<organism evidence="2 6">
    <name type="scientific">Enterococcus faecium</name>
    <name type="common">Streptococcus faecium</name>
    <dbReference type="NCBI Taxonomy" id="1352"/>
    <lineage>
        <taxon>Bacteria</taxon>
        <taxon>Bacillati</taxon>
        <taxon>Bacillota</taxon>
        <taxon>Bacilli</taxon>
        <taxon>Lactobacillales</taxon>
        <taxon>Enterococcaceae</taxon>
        <taxon>Enterococcus</taxon>
    </lineage>
</organism>
<evidence type="ECO:0000313" key="6">
    <source>
        <dbReference type="Proteomes" id="UP000469871"/>
    </source>
</evidence>
<evidence type="ECO:0000259" key="1">
    <source>
        <dbReference type="Pfam" id="PF24240"/>
    </source>
</evidence>
<dbReference type="EMBL" id="WEFP01000001">
    <property type="protein sequence ID" value="KAB7578213.1"/>
    <property type="molecule type" value="Genomic_DNA"/>
</dbReference>
<reference evidence="2 6" key="2">
    <citation type="submission" date="2019-10" db="EMBL/GenBank/DDBJ databases">
        <title>Evolutionary dynamics of vancomycin-resistant Enterococcus faecium during gastrointestinal tract colonization and bloodstream infection in immunocompromised pediatric patients.</title>
        <authorList>
            <person name="Chilambi G.S."/>
            <person name="Nordstrom H.R."/>
            <person name="Evans D.R."/>
            <person name="Ferrolino J."/>
            <person name="Hayden R.T."/>
            <person name="Maron G.M."/>
            <person name="Vo A.N."/>
            <person name="Gilmore M.S."/>
            <person name="Wolf J."/>
            <person name="Rosch J.W."/>
            <person name="Van Tyne D."/>
        </authorList>
    </citation>
    <scope>NUCLEOTIDE SEQUENCE [LARGE SCALE GENOMIC DNA]</scope>
    <source>
        <strain evidence="2 6">VRECG27</strain>
    </source>
</reference>
<evidence type="ECO:0000313" key="5">
    <source>
        <dbReference type="Proteomes" id="UP000183509"/>
    </source>
</evidence>
<comment type="caution">
    <text evidence="2">The sequence shown here is derived from an EMBL/GenBank/DDBJ whole genome shotgun (WGS) entry which is preliminary data.</text>
</comment>
<dbReference type="AlphaFoldDB" id="A0A1Y3HT22"/>
<dbReference type="EMBL" id="WEFP01000011">
    <property type="protein sequence ID" value="KAB7572213.1"/>
    <property type="molecule type" value="Genomic_DNA"/>
</dbReference>
<sequence>MWKDYVSLKELKKDLVFKRIVEWSESELILEDGTKMEVVCSESDCCAWAEGEFKNVKLDAVITDIKIFDKGNRLYNGDGHTSYAEVVVYHNRNEIAKAECTANDGNGGYYYSVCALKVKDKLCIVTDA</sequence>
<proteinExistence type="predicted"/>
<evidence type="ECO:0000313" key="4">
    <source>
        <dbReference type="EMBL" id="SAM52822.1"/>
    </source>
</evidence>
<evidence type="ECO:0000313" key="2">
    <source>
        <dbReference type="EMBL" id="KAB7572213.1"/>
    </source>
</evidence>